<sequence>MKVVYVLSTPSPVWSVNETLETTRKMMKWENDDYICRCHILNGMSDSLFDIYQNAESVKALWVFLESKYMAEDASATKFLVSSFMNYKMVDTRPVMEQYHEMLRVLGQYTQHNLMMDEAISVAVVIDKLPLPGKNSNMTGHMKKDCRSCKGNDGAGLNESKDPEMQQG</sequence>
<reference evidence="2" key="1">
    <citation type="journal article" date="2019" name="Sci. Rep.">
        <title>Draft genome of Tanacetum cinerariifolium, the natural source of mosquito coil.</title>
        <authorList>
            <person name="Yamashiro T."/>
            <person name="Shiraishi A."/>
            <person name="Satake H."/>
            <person name="Nakayama K."/>
        </authorList>
    </citation>
    <scope>NUCLEOTIDE SEQUENCE</scope>
</reference>
<protein>
    <submittedName>
        <fullName evidence="2">Putative zinc finger, CCHC-type</fullName>
    </submittedName>
</protein>
<comment type="caution">
    <text evidence="2">The sequence shown here is derived from an EMBL/GenBank/DDBJ whole genome shotgun (WGS) entry which is preliminary data.</text>
</comment>
<evidence type="ECO:0000313" key="2">
    <source>
        <dbReference type="EMBL" id="GEZ63957.1"/>
    </source>
</evidence>
<dbReference type="Pfam" id="PF14223">
    <property type="entry name" value="Retrotran_gag_2"/>
    <property type="match status" value="1"/>
</dbReference>
<dbReference type="PANTHER" id="PTHR47592">
    <property type="entry name" value="PBF68 PROTEIN"/>
    <property type="match status" value="1"/>
</dbReference>
<proteinExistence type="predicted"/>
<accession>A0A699IN42</accession>
<dbReference type="AlphaFoldDB" id="A0A699IN42"/>
<evidence type="ECO:0000256" key="1">
    <source>
        <dbReference type="SAM" id="MobiDB-lite"/>
    </source>
</evidence>
<dbReference type="PANTHER" id="PTHR47592:SF29">
    <property type="entry name" value="ZINC FINGER, CCHC-TYPE"/>
    <property type="match status" value="1"/>
</dbReference>
<dbReference type="EMBL" id="BKCJ010304035">
    <property type="protein sequence ID" value="GEZ63957.1"/>
    <property type="molecule type" value="Genomic_DNA"/>
</dbReference>
<feature type="compositionally biased region" description="Basic and acidic residues" evidence="1">
    <location>
        <begin position="159"/>
        <end position="168"/>
    </location>
</feature>
<feature type="region of interest" description="Disordered" evidence="1">
    <location>
        <begin position="137"/>
        <end position="168"/>
    </location>
</feature>
<organism evidence="2">
    <name type="scientific">Tanacetum cinerariifolium</name>
    <name type="common">Dalmatian daisy</name>
    <name type="synonym">Chrysanthemum cinerariifolium</name>
    <dbReference type="NCBI Taxonomy" id="118510"/>
    <lineage>
        <taxon>Eukaryota</taxon>
        <taxon>Viridiplantae</taxon>
        <taxon>Streptophyta</taxon>
        <taxon>Embryophyta</taxon>
        <taxon>Tracheophyta</taxon>
        <taxon>Spermatophyta</taxon>
        <taxon>Magnoliopsida</taxon>
        <taxon>eudicotyledons</taxon>
        <taxon>Gunneridae</taxon>
        <taxon>Pentapetalae</taxon>
        <taxon>asterids</taxon>
        <taxon>campanulids</taxon>
        <taxon>Asterales</taxon>
        <taxon>Asteraceae</taxon>
        <taxon>Asteroideae</taxon>
        <taxon>Anthemideae</taxon>
        <taxon>Anthemidinae</taxon>
        <taxon>Tanacetum</taxon>
    </lineage>
</organism>
<name>A0A699IN42_TANCI</name>
<gene>
    <name evidence="2" type="ORF">Tci_535930</name>
</gene>